<comment type="similarity">
    <text evidence="1">Belongs to the methyltransferase superfamily.</text>
</comment>
<dbReference type="eggNOG" id="ENOG502QTVA">
    <property type="taxonomic scope" value="Eukaryota"/>
</dbReference>
<keyword evidence="5" id="KW-0812">Transmembrane</keyword>
<evidence type="ECO:0000313" key="7">
    <source>
        <dbReference type="Proteomes" id="UP000019478"/>
    </source>
</evidence>
<dbReference type="GO" id="GO:0008168">
    <property type="term" value="F:methyltransferase activity"/>
    <property type="evidence" value="ECO:0007669"/>
    <property type="project" value="UniProtKB-KW"/>
</dbReference>
<dbReference type="SUPFAM" id="SSF53335">
    <property type="entry name" value="S-adenosyl-L-methionine-dependent methyltransferases"/>
    <property type="match status" value="1"/>
</dbReference>
<dbReference type="OrthoDB" id="2016285at2759"/>
<dbReference type="Pfam" id="PF01564">
    <property type="entry name" value="Spermine_synth"/>
    <property type="match status" value="1"/>
</dbReference>
<dbReference type="STRING" id="1182542.W9XGV3"/>
<evidence type="ECO:0000256" key="2">
    <source>
        <dbReference type="ARBA" id="ARBA00022603"/>
    </source>
</evidence>
<keyword evidence="3" id="KW-0808">Transferase</keyword>
<dbReference type="InterPro" id="IPR029063">
    <property type="entry name" value="SAM-dependent_MTases_sf"/>
</dbReference>
<evidence type="ECO:0000256" key="3">
    <source>
        <dbReference type="ARBA" id="ARBA00022679"/>
    </source>
</evidence>
<dbReference type="Proteomes" id="UP000019478">
    <property type="component" value="Unassembled WGS sequence"/>
</dbReference>
<dbReference type="GeneID" id="19172121"/>
<evidence type="ECO:0000256" key="4">
    <source>
        <dbReference type="SAM" id="MobiDB-lite"/>
    </source>
</evidence>
<keyword evidence="5" id="KW-1133">Transmembrane helix</keyword>
<gene>
    <name evidence="6" type="ORF">A1O3_08030</name>
</gene>
<protein>
    <recommendedName>
        <fullName evidence="8">PABS domain-containing protein</fullName>
    </recommendedName>
</protein>
<dbReference type="AlphaFoldDB" id="W9XGV3"/>
<dbReference type="HOGENOM" id="CLU_017511_2_0_1"/>
<dbReference type="RefSeq" id="XP_007736321.1">
    <property type="nucleotide sequence ID" value="XM_007738131.1"/>
</dbReference>
<sequence>MAKRQNKPGKQSRQPQPQPQPQPRESHVTAGSPPSLPSLSPSVQTATAKPRTVLTLLGDTRVQRALQLILLAALYAPVSQLTLSPVYGAVPAGLYHRYGLTAAFLLAFALRGYLPSWISRAITPFCFWIPTLQFFLFQFSSTLGNPLGPVVTEALTCYPLVVLSVYVAIQCFDELNPTPSDSSYGDSVPSMGLFVVFTMLQRASRAFISSMTGPGFLRSRIALQLMIASLYGMVLPKSLIWPCVPAIAFTMVANPHCTLSRTSQVLNNTLALYDYTLLERRESVTGYISILEDNQRGFRVMRCDHSLLGGEWKMPPSKKNQRKVGEPIYAVFTMLEAVRLVEPSSRNSEKTALNIGLGIGTAPSAMIAHGVNTTILEIDPVVHEFAVKYFALPHNHSYLIGDAVAAVRNANASEADSYDYIIHDVFTGGAEPVELFTTEFLAGLHMLLRPDGVIAINYAGDITMPASSLIYRTITSVFASCRTFREDEAPAPGTKPDDFTNMVIFCRKENMPITFRRPIPADYLGSGARREYLLPKYEILPDAFEKTGPVLMSGKTGELEKWQAKSALGHWRVMRTVLPDVIWENW</sequence>
<dbReference type="NCBIfam" id="NF037959">
    <property type="entry name" value="MFS_SpdSyn"/>
    <property type="match status" value="1"/>
</dbReference>
<name>W9XGV3_9EURO</name>
<accession>W9XGV3</accession>
<evidence type="ECO:0000313" key="6">
    <source>
        <dbReference type="EMBL" id="EXJ79747.1"/>
    </source>
</evidence>
<feature type="region of interest" description="Disordered" evidence="4">
    <location>
        <begin position="1"/>
        <end position="45"/>
    </location>
</feature>
<reference evidence="6 7" key="1">
    <citation type="submission" date="2013-03" db="EMBL/GenBank/DDBJ databases">
        <title>The Genome Sequence of Capronia epimyces CBS 606.96.</title>
        <authorList>
            <consortium name="The Broad Institute Genomics Platform"/>
            <person name="Cuomo C."/>
            <person name="de Hoog S."/>
            <person name="Gorbushina A."/>
            <person name="Walker B."/>
            <person name="Young S.K."/>
            <person name="Zeng Q."/>
            <person name="Gargeya S."/>
            <person name="Fitzgerald M."/>
            <person name="Haas B."/>
            <person name="Abouelleil A."/>
            <person name="Allen A.W."/>
            <person name="Alvarado L."/>
            <person name="Arachchi H.M."/>
            <person name="Berlin A.M."/>
            <person name="Chapman S.B."/>
            <person name="Gainer-Dewar J."/>
            <person name="Goldberg J."/>
            <person name="Griggs A."/>
            <person name="Gujja S."/>
            <person name="Hansen M."/>
            <person name="Howarth C."/>
            <person name="Imamovic A."/>
            <person name="Ireland A."/>
            <person name="Larimer J."/>
            <person name="McCowan C."/>
            <person name="Murphy C."/>
            <person name="Pearson M."/>
            <person name="Poon T.W."/>
            <person name="Priest M."/>
            <person name="Roberts A."/>
            <person name="Saif S."/>
            <person name="Shea T."/>
            <person name="Sisk P."/>
            <person name="Sykes S."/>
            <person name="Wortman J."/>
            <person name="Nusbaum C."/>
            <person name="Birren B."/>
        </authorList>
    </citation>
    <scope>NUCLEOTIDE SEQUENCE [LARGE SCALE GENOMIC DNA]</scope>
    <source>
        <strain evidence="6 7">CBS 606.96</strain>
    </source>
</reference>
<comment type="caution">
    <text evidence="6">The sequence shown here is derived from an EMBL/GenBank/DDBJ whole genome shotgun (WGS) entry which is preliminary data.</text>
</comment>
<evidence type="ECO:0008006" key="8">
    <source>
        <dbReference type="Google" id="ProtNLM"/>
    </source>
</evidence>
<keyword evidence="2" id="KW-0489">Methyltransferase</keyword>
<dbReference type="GO" id="GO:0032259">
    <property type="term" value="P:methylation"/>
    <property type="evidence" value="ECO:0007669"/>
    <property type="project" value="UniProtKB-KW"/>
</dbReference>
<dbReference type="InterPro" id="IPR051419">
    <property type="entry name" value="Lys/N-term_MeTrsfase_sf"/>
</dbReference>
<evidence type="ECO:0000256" key="1">
    <source>
        <dbReference type="ARBA" id="ARBA00008361"/>
    </source>
</evidence>
<dbReference type="EMBL" id="AMGY01000007">
    <property type="protein sequence ID" value="EXJ79747.1"/>
    <property type="molecule type" value="Genomic_DNA"/>
</dbReference>
<organism evidence="6 7">
    <name type="scientific">Capronia epimyces CBS 606.96</name>
    <dbReference type="NCBI Taxonomy" id="1182542"/>
    <lineage>
        <taxon>Eukaryota</taxon>
        <taxon>Fungi</taxon>
        <taxon>Dikarya</taxon>
        <taxon>Ascomycota</taxon>
        <taxon>Pezizomycotina</taxon>
        <taxon>Eurotiomycetes</taxon>
        <taxon>Chaetothyriomycetidae</taxon>
        <taxon>Chaetothyriales</taxon>
        <taxon>Herpotrichiellaceae</taxon>
        <taxon>Capronia</taxon>
    </lineage>
</organism>
<keyword evidence="5" id="KW-0472">Membrane</keyword>
<feature type="transmembrane region" description="Helical" evidence="5">
    <location>
        <begin position="65"/>
        <end position="83"/>
    </location>
</feature>
<proteinExistence type="inferred from homology"/>
<evidence type="ECO:0000256" key="5">
    <source>
        <dbReference type="SAM" id="Phobius"/>
    </source>
</evidence>
<dbReference type="FunFam" id="3.40.50.150:FF:000288">
    <property type="entry name" value="Spermine/spermidine synthase, putative"/>
    <property type="match status" value="1"/>
</dbReference>
<dbReference type="PANTHER" id="PTHR12176:SF59">
    <property type="entry name" value="METHYLTRANSFERASE DOMAIN-CONTAINING PROTEIN-RELATED"/>
    <property type="match status" value="1"/>
</dbReference>
<dbReference type="PANTHER" id="PTHR12176">
    <property type="entry name" value="SAM-DEPENDENT METHYLTRANSFERASE SUPERFAMILY PROTEIN"/>
    <property type="match status" value="1"/>
</dbReference>
<keyword evidence="7" id="KW-1185">Reference proteome</keyword>
<dbReference type="Gene3D" id="3.40.50.150">
    <property type="entry name" value="Vaccinia Virus protein VP39"/>
    <property type="match status" value="1"/>
</dbReference>